<accession>A0AA36G4X7</accession>
<dbReference type="EMBL" id="CATQJA010002641">
    <property type="protein sequence ID" value="CAJ0575969.1"/>
    <property type="molecule type" value="Genomic_DNA"/>
</dbReference>
<dbReference type="AlphaFoldDB" id="A0AA36G4X7"/>
<feature type="non-terminal residue" evidence="1">
    <location>
        <position position="1"/>
    </location>
</feature>
<protein>
    <recommendedName>
        <fullName evidence="3">F-box domain-containing protein</fullName>
    </recommendedName>
</protein>
<evidence type="ECO:0000313" key="2">
    <source>
        <dbReference type="Proteomes" id="UP001177023"/>
    </source>
</evidence>
<dbReference type="CDD" id="cd09917">
    <property type="entry name" value="F-box_SF"/>
    <property type="match status" value="1"/>
</dbReference>
<reference evidence="1" key="1">
    <citation type="submission" date="2023-06" db="EMBL/GenBank/DDBJ databases">
        <authorList>
            <person name="Delattre M."/>
        </authorList>
    </citation>
    <scope>NUCLEOTIDE SEQUENCE</scope>
    <source>
        <strain evidence="1">AF72</strain>
    </source>
</reference>
<dbReference type="Proteomes" id="UP001177023">
    <property type="component" value="Unassembled WGS sequence"/>
</dbReference>
<dbReference type="InterPro" id="IPR036047">
    <property type="entry name" value="F-box-like_dom_sf"/>
</dbReference>
<keyword evidence="2" id="KW-1185">Reference proteome</keyword>
<comment type="caution">
    <text evidence="1">The sequence shown here is derived from an EMBL/GenBank/DDBJ whole genome shotgun (WGS) entry which is preliminary data.</text>
</comment>
<dbReference type="SUPFAM" id="SSF81383">
    <property type="entry name" value="F-box domain"/>
    <property type="match status" value="1"/>
</dbReference>
<proteinExistence type="predicted"/>
<gene>
    <name evidence="1" type="ORF">MSPICULIGERA_LOCUS14269</name>
</gene>
<evidence type="ECO:0000313" key="1">
    <source>
        <dbReference type="EMBL" id="CAJ0575969.1"/>
    </source>
</evidence>
<evidence type="ECO:0008006" key="3">
    <source>
        <dbReference type="Google" id="ProtNLM"/>
    </source>
</evidence>
<organism evidence="1 2">
    <name type="scientific">Mesorhabditis spiculigera</name>
    <dbReference type="NCBI Taxonomy" id="96644"/>
    <lineage>
        <taxon>Eukaryota</taxon>
        <taxon>Metazoa</taxon>
        <taxon>Ecdysozoa</taxon>
        <taxon>Nematoda</taxon>
        <taxon>Chromadorea</taxon>
        <taxon>Rhabditida</taxon>
        <taxon>Rhabditina</taxon>
        <taxon>Rhabditomorpha</taxon>
        <taxon>Rhabditoidea</taxon>
        <taxon>Rhabditidae</taxon>
        <taxon>Mesorhabditinae</taxon>
        <taxon>Mesorhabditis</taxon>
    </lineage>
</organism>
<sequence>MDPSALPPDVLSHIAGFLSPAELLNFASASRALWYSFGSVPKDWTTHNITFNCGQSITILNEAGETELRLKNQLKIGLLLRNSHYGGLTLRSRRAPPGYDGSMRVDRLYIEARVEPYSLIERHMRPPGFSVLTLSRLHPAPEKAEFLNNATERLCFSSTSPLDEYLYIKIKSMKITVPAGEDHQIVPYVKRVLEEWKAKEREIWDIRIEGTDIPAIEEFEDYYEEYDPYLGAKVRCGTRDHGLVLNRIRKQFGPDGPQDPPVELHLFSIELPDEEDE</sequence>
<name>A0AA36G4X7_9BILA</name>